<dbReference type="SUPFAM" id="SSF55144">
    <property type="entry name" value="LigT-like"/>
    <property type="match status" value="1"/>
</dbReference>
<dbReference type="GO" id="GO:0004113">
    <property type="term" value="F:2',3'-cyclic-nucleotide 3'-phosphodiesterase activity"/>
    <property type="evidence" value="ECO:0007669"/>
    <property type="project" value="TreeGrafter"/>
</dbReference>
<dbReference type="Gene3D" id="3.90.1140.10">
    <property type="entry name" value="Cyclic phosphodiesterase"/>
    <property type="match status" value="1"/>
</dbReference>
<dbReference type="AlphaFoldDB" id="A0AAV9WZM0"/>
<sequence>MGADFQPHITISSGIPLSSDIDYQSLIFSIALLETPPKIQFKKIRYGTAFWTKITLELHKTESLKELAVDCRSHVVPGVDEDIAREWVEQYCTPAEVGIEGFIPHLSLVYWDSEVKAAVRKQVEEEVGKAGITTDEVELEVIGDMGGFQGGKLVFVDTTKKVEEWRDLILAERQL</sequence>
<dbReference type="Pfam" id="PF07823">
    <property type="entry name" value="CPDase"/>
    <property type="match status" value="1"/>
</dbReference>
<dbReference type="InterPro" id="IPR012386">
    <property type="entry name" value="Cyclic-nucl_3Pdiesterase"/>
</dbReference>
<evidence type="ECO:0000313" key="1">
    <source>
        <dbReference type="EMBL" id="KAK6530450.1"/>
    </source>
</evidence>
<dbReference type="InterPro" id="IPR009097">
    <property type="entry name" value="Cyclic_Pdiesterase"/>
</dbReference>
<evidence type="ECO:0000313" key="2">
    <source>
        <dbReference type="Proteomes" id="UP001365542"/>
    </source>
</evidence>
<proteinExistence type="predicted"/>
<name>A0AAV9WZM0_9PEZI</name>
<dbReference type="PANTHER" id="PTHR28141:SF1">
    <property type="entry name" value="2',3'-CYCLIC-NUCLEOTIDE 3'-PHOSPHODIESTERASE"/>
    <property type="match status" value="1"/>
</dbReference>
<dbReference type="PANTHER" id="PTHR28141">
    <property type="entry name" value="2',3'-CYCLIC-NUCLEOTIDE 3'-PHOSPHODIESTERASE"/>
    <property type="match status" value="1"/>
</dbReference>
<comment type="caution">
    <text evidence="1">The sequence shown here is derived from an EMBL/GenBank/DDBJ whole genome shotgun (WGS) entry which is preliminary data.</text>
</comment>
<accession>A0AAV9WZM0</accession>
<reference evidence="1 2" key="1">
    <citation type="submission" date="2019-10" db="EMBL/GenBank/DDBJ databases">
        <authorList>
            <person name="Palmer J.M."/>
        </authorList>
    </citation>
    <scope>NUCLEOTIDE SEQUENCE [LARGE SCALE GENOMIC DNA]</scope>
    <source>
        <strain evidence="1 2">TWF694</strain>
    </source>
</reference>
<dbReference type="Proteomes" id="UP001365542">
    <property type="component" value="Unassembled WGS sequence"/>
</dbReference>
<gene>
    <name evidence="1" type="ORF">TWF694_003802</name>
</gene>
<evidence type="ECO:0008006" key="3">
    <source>
        <dbReference type="Google" id="ProtNLM"/>
    </source>
</evidence>
<dbReference type="EMBL" id="JAVHJO010000013">
    <property type="protein sequence ID" value="KAK6530450.1"/>
    <property type="molecule type" value="Genomic_DNA"/>
</dbReference>
<protein>
    <recommendedName>
        <fullName evidence="3">2',3'-cyclic-nucleotide 3'-phosphodiesterase</fullName>
    </recommendedName>
</protein>
<organism evidence="1 2">
    <name type="scientific">Orbilia ellipsospora</name>
    <dbReference type="NCBI Taxonomy" id="2528407"/>
    <lineage>
        <taxon>Eukaryota</taxon>
        <taxon>Fungi</taxon>
        <taxon>Dikarya</taxon>
        <taxon>Ascomycota</taxon>
        <taxon>Pezizomycotina</taxon>
        <taxon>Orbiliomycetes</taxon>
        <taxon>Orbiliales</taxon>
        <taxon>Orbiliaceae</taxon>
        <taxon>Orbilia</taxon>
    </lineage>
</organism>
<keyword evidence="2" id="KW-1185">Reference proteome</keyword>
<dbReference type="GO" id="GO:0009187">
    <property type="term" value="P:cyclic nucleotide metabolic process"/>
    <property type="evidence" value="ECO:0007669"/>
    <property type="project" value="TreeGrafter"/>
</dbReference>